<keyword evidence="3" id="KW-1185">Reference proteome</keyword>
<dbReference type="Gene3D" id="3.10.450.50">
    <property type="match status" value="1"/>
</dbReference>
<dbReference type="InterPro" id="IPR032710">
    <property type="entry name" value="NTF2-like_dom_sf"/>
</dbReference>
<evidence type="ECO:0000313" key="2">
    <source>
        <dbReference type="EMBL" id="MDL5157415.1"/>
    </source>
</evidence>
<dbReference type="Proteomes" id="UP001231924">
    <property type="component" value="Unassembled WGS sequence"/>
</dbReference>
<evidence type="ECO:0000313" key="3">
    <source>
        <dbReference type="Proteomes" id="UP001231924"/>
    </source>
</evidence>
<feature type="domain" description="SnoaL-like" evidence="1">
    <location>
        <begin position="8"/>
        <end position="111"/>
    </location>
</feature>
<dbReference type="SUPFAM" id="SSF54427">
    <property type="entry name" value="NTF2-like"/>
    <property type="match status" value="1"/>
</dbReference>
<dbReference type="InterPro" id="IPR037401">
    <property type="entry name" value="SnoaL-like"/>
</dbReference>
<comment type="caution">
    <text evidence="2">The sequence shown here is derived from an EMBL/GenBank/DDBJ whole genome shotgun (WGS) entry which is preliminary data.</text>
</comment>
<sequence length="129" mass="13727">MIALPEVVARYFAAINAEDYDALGPVFAPDAVLRAVGGIERRGRVEIVAHFPKVLAGLPEHDDEPTRAVVGTLDDHPVVTVEIRFVGRTPGGAPVEFDAVDVFDLAPDGSVITALSTWYDTAAVGRMVS</sequence>
<organism evidence="2 3">
    <name type="scientific">Actinomycetospora termitidis</name>
    <dbReference type="NCBI Taxonomy" id="3053470"/>
    <lineage>
        <taxon>Bacteria</taxon>
        <taxon>Bacillati</taxon>
        <taxon>Actinomycetota</taxon>
        <taxon>Actinomycetes</taxon>
        <taxon>Pseudonocardiales</taxon>
        <taxon>Pseudonocardiaceae</taxon>
        <taxon>Actinomycetospora</taxon>
    </lineage>
</organism>
<proteinExistence type="predicted"/>
<evidence type="ECO:0000259" key="1">
    <source>
        <dbReference type="Pfam" id="PF12680"/>
    </source>
</evidence>
<dbReference type="RefSeq" id="WP_286053843.1">
    <property type="nucleotide sequence ID" value="NZ_JASVWF010000003.1"/>
</dbReference>
<gene>
    <name evidence="2" type="ORF">QRT03_15720</name>
</gene>
<accession>A0ABT7M9S7</accession>
<dbReference type="EMBL" id="JASVWF010000003">
    <property type="protein sequence ID" value="MDL5157415.1"/>
    <property type="molecule type" value="Genomic_DNA"/>
</dbReference>
<protein>
    <submittedName>
        <fullName evidence="2">Nuclear transport factor 2 family protein</fullName>
    </submittedName>
</protein>
<dbReference type="Pfam" id="PF12680">
    <property type="entry name" value="SnoaL_2"/>
    <property type="match status" value="1"/>
</dbReference>
<reference evidence="2 3" key="1">
    <citation type="submission" date="2023-06" db="EMBL/GenBank/DDBJ databases">
        <title>Actinomycetospora Odt1-22.</title>
        <authorList>
            <person name="Supong K."/>
        </authorList>
    </citation>
    <scope>NUCLEOTIDE SEQUENCE [LARGE SCALE GENOMIC DNA]</scope>
    <source>
        <strain evidence="2 3">Odt1-22</strain>
    </source>
</reference>
<name>A0ABT7M9S7_9PSEU</name>